<dbReference type="RefSeq" id="WP_007922561.1">
    <property type="nucleotide sequence ID" value="NZ_ADVG01000005.1"/>
</dbReference>
<dbReference type="SUPFAM" id="SSF47413">
    <property type="entry name" value="lambda repressor-like DNA-binding domains"/>
    <property type="match status" value="1"/>
</dbReference>
<dbReference type="AlphaFoldDB" id="D6U8F3"/>
<dbReference type="Gene3D" id="1.10.260.40">
    <property type="entry name" value="lambda repressor-like DNA-binding domains"/>
    <property type="match status" value="1"/>
</dbReference>
<gene>
    <name evidence="2" type="ORF">Krac_0731</name>
</gene>
<dbReference type="InParanoid" id="D6U8F3"/>
<reference evidence="2 3" key="1">
    <citation type="journal article" date="2011" name="Stand. Genomic Sci.">
        <title>Non-contiguous finished genome sequence and contextual data of the filamentous soil bacterium Ktedonobacter racemifer type strain (SOSP1-21).</title>
        <authorList>
            <person name="Chang Y.J."/>
            <person name="Land M."/>
            <person name="Hauser L."/>
            <person name="Chertkov O."/>
            <person name="Del Rio T.G."/>
            <person name="Nolan M."/>
            <person name="Copeland A."/>
            <person name="Tice H."/>
            <person name="Cheng J.F."/>
            <person name="Lucas S."/>
            <person name="Han C."/>
            <person name="Goodwin L."/>
            <person name="Pitluck S."/>
            <person name="Ivanova N."/>
            <person name="Ovchinikova G."/>
            <person name="Pati A."/>
            <person name="Chen A."/>
            <person name="Palaniappan K."/>
            <person name="Mavromatis K."/>
            <person name="Liolios K."/>
            <person name="Brettin T."/>
            <person name="Fiebig A."/>
            <person name="Rohde M."/>
            <person name="Abt B."/>
            <person name="Goker M."/>
            <person name="Detter J.C."/>
            <person name="Woyke T."/>
            <person name="Bristow J."/>
            <person name="Eisen J.A."/>
            <person name="Markowitz V."/>
            <person name="Hugenholtz P."/>
            <person name="Kyrpides N.C."/>
            <person name="Klenk H.P."/>
            <person name="Lapidus A."/>
        </authorList>
    </citation>
    <scope>NUCLEOTIDE SEQUENCE [LARGE SCALE GENOMIC DNA]</scope>
    <source>
        <strain evidence="3">DSM 44963</strain>
    </source>
</reference>
<dbReference type="InterPro" id="IPR010982">
    <property type="entry name" value="Lambda_DNA-bd_dom_sf"/>
</dbReference>
<dbReference type="Pfam" id="PF17765">
    <property type="entry name" value="MLTR_LBD"/>
    <property type="match status" value="1"/>
</dbReference>
<evidence type="ECO:0000313" key="2">
    <source>
        <dbReference type="EMBL" id="EFH80164.1"/>
    </source>
</evidence>
<keyword evidence="3" id="KW-1185">Reference proteome</keyword>
<dbReference type="OrthoDB" id="5346389at2"/>
<dbReference type="EMBL" id="ADVG01000005">
    <property type="protein sequence ID" value="EFH80164.1"/>
    <property type="molecule type" value="Genomic_DNA"/>
</dbReference>
<evidence type="ECO:0000313" key="3">
    <source>
        <dbReference type="Proteomes" id="UP000004508"/>
    </source>
</evidence>
<accession>D6U8F3</accession>
<dbReference type="Gene3D" id="3.30.450.180">
    <property type="match status" value="1"/>
</dbReference>
<dbReference type="PANTHER" id="PTHR35010:SF3">
    <property type="entry name" value="BLL4873 PROTEIN"/>
    <property type="match status" value="1"/>
</dbReference>
<dbReference type="PANTHER" id="PTHR35010">
    <property type="entry name" value="BLL4672 PROTEIN-RELATED"/>
    <property type="match status" value="1"/>
</dbReference>
<dbReference type="eggNOG" id="COG1396">
    <property type="taxonomic scope" value="Bacteria"/>
</dbReference>
<dbReference type="Proteomes" id="UP000004508">
    <property type="component" value="Unassembled WGS sequence"/>
</dbReference>
<evidence type="ECO:0000259" key="1">
    <source>
        <dbReference type="SMART" id="SM00530"/>
    </source>
</evidence>
<dbReference type="GO" id="GO:0003677">
    <property type="term" value="F:DNA binding"/>
    <property type="evidence" value="ECO:0007669"/>
    <property type="project" value="InterPro"/>
</dbReference>
<protein>
    <submittedName>
        <fullName evidence="2">Helix-turn-helix domain protein</fullName>
    </submittedName>
</protein>
<dbReference type="SMART" id="SM00530">
    <property type="entry name" value="HTH_XRE"/>
    <property type="match status" value="1"/>
</dbReference>
<comment type="caution">
    <text evidence="2">The sequence shown here is derived from an EMBL/GenBank/DDBJ whole genome shotgun (WGS) entry which is preliminary data.</text>
</comment>
<sequence length="275" mass="31701">MTENEQRSELANFLRIRRSQLSPADVGLPHTARRKTAGLRREEVAHLAGVGVTWYTWLEQGRDIHVSTQVLDSLAQTFQLTPTEKAHLFLLAGQASPAHPVPQREQVSPFLARLLEHMGTNPAYITGRRWDVLAWNQAACQVFADFATIPVEERNIVRLIFTNEEYRRRCVDWEGVAQRILAQLRASSSQYRQDAQLNQLITELQQRSPTFARWWSRHEVQERHEGQKEFRHPLVGLLVLEHNTFQIEDTPGLKMVVYLPACEETARKLEQLALP</sequence>
<feature type="domain" description="HTH cro/C1-type" evidence="1">
    <location>
        <begin position="13"/>
        <end position="85"/>
    </location>
</feature>
<dbReference type="InterPro" id="IPR001387">
    <property type="entry name" value="Cro/C1-type_HTH"/>
</dbReference>
<organism evidence="2 3">
    <name type="scientific">Ktedonobacter racemifer DSM 44963</name>
    <dbReference type="NCBI Taxonomy" id="485913"/>
    <lineage>
        <taxon>Bacteria</taxon>
        <taxon>Bacillati</taxon>
        <taxon>Chloroflexota</taxon>
        <taxon>Ktedonobacteria</taxon>
        <taxon>Ktedonobacterales</taxon>
        <taxon>Ktedonobacteraceae</taxon>
        <taxon>Ktedonobacter</taxon>
    </lineage>
</organism>
<dbReference type="InterPro" id="IPR041413">
    <property type="entry name" value="MLTR_LBD"/>
</dbReference>
<dbReference type="CDD" id="cd00093">
    <property type="entry name" value="HTH_XRE"/>
    <property type="match status" value="1"/>
</dbReference>
<dbReference type="STRING" id="485913.Krac_0731"/>
<dbReference type="Pfam" id="PF13560">
    <property type="entry name" value="HTH_31"/>
    <property type="match status" value="1"/>
</dbReference>
<proteinExistence type="predicted"/>
<name>D6U8F3_KTERA</name>